<evidence type="ECO:0000313" key="1">
    <source>
        <dbReference type="EMBL" id="EGE54216.1"/>
    </source>
</evidence>
<sequence length="145" mass="16855">MTIELLIGSLTLLVAILTLIYSIKENRILIEIVNSVYLFFDDQYQNLLMFDILNYSTSGIKLLGLEITNANNRKPVTYLIDYKEDSPVTSNVLSDDNFPRILLPNDRTSFSFYLTERIEQLEFKLTFDKRISLFSKTKNIKVTIK</sequence>
<accession>F1YY13</accession>
<evidence type="ECO:0000313" key="2">
    <source>
        <dbReference type="Proteomes" id="UP000003732"/>
    </source>
</evidence>
<dbReference type="Proteomes" id="UP000003732">
    <property type="component" value="Unassembled WGS sequence"/>
</dbReference>
<dbReference type="GeneID" id="61419920"/>
<dbReference type="AlphaFoldDB" id="F1YY13"/>
<dbReference type="HOGENOM" id="CLU_1785840_0_0_9"/>
<gene>
    <name evidence="1" type="ORF">SPB_0211</name>
</gene>
<protein>
    <submittedName>
        <fullName evidence="1">Conserved domain protein</fullName>
    </submittedName>
</protein>
<organism evidence="1 2">
    <name type="scientific">Streptococcus parauberis NCFD 2020</name>
    <dbReference type="NCBI Taxonomy" id="873447"/>
    <lineage>
        <taxon>Bacteria</taxon>
        <taxon>Bacillati</taxon>
        <taxon>Bacillota</taxon>
        <taxon>Bacilli</taxon>
        <taxon>Lactobacillales</taxon>
        <taxon>Streptococcaceae</taxon>
        <taxon>Streptococcus</taxon>
    </lineage>
</organism>
<comment type="caution">
    <text evidence="1">The sequence shown here is derived from an EMBL/GenBank/DDBJ whole genome shotgun (WGS) entry which is preliminary data.</text>
</comment>
<dbReference type="RefSeq" id="WP_003104530.1">
    <property type="nucleotide sequence ID" value="NZ_AEUT02000001.1"/>
</dbReference>
<name>F1YY13_9STRE</name>
<proteinExistence type="predicted"/>
<reference evidence="1 2" key="1">
    <citation type="submission" date="2011-02" db="EMBL/GenBank/DDBJ databases">
        <authorList>
            <person name="Stanhope M.J."/>
            <person name="Durkin A.S."/>
            <person name="Hostetler J."/>
            <person name="Kim M."/>
            <person name="Radune D."/>
            <person name="Singh I."/>
            <person name="Town C.D."/>
        </authorList>
    </citation>
    <scope>NUCLEOTIDE SEQUENCE [LARGE SCALE GENOMIC DNA]</scope>
    <source>
        <strain evidence="1 2">NCFD 2020</strain>
    </source>
</reference>
<dbReference type="EMBL" id="AEUT02000001">
    <property type="protein sequence ID" value="EGE54216.1"/>
    <property type="molecule type" value="Genomic_DNA"/>
</dbReference>